<dbReference type="Proteomes" id="UP000784294">
    <property type="component" value="Unassembled WGS sequence"/>
</dbReference>
<reference evidence="1" key="1">
    <citation type="submission" date="2018-11" db="EMBL/GenBank/DDBJ databases">
        <authorList>
            <consortium name="Pathogen Informatics"/>
        </authorList>
    </citation>
    <scope>NUCLEOTIDE SEQUENCE</scope>
</reference>
<dbReference type="EMBL" id="CAAALY010022503">
    <property type="protein sequence ID" value="VEL14838.1"/>
    <property type="molecule type" value="Genomic_DNA"/>
</dbReference>
<accession>A0A3S5FCU9</accession>
<gene>
    <name evidence="1" type="ORF">PXEA_LOCUS8278</name>
</gene>
<evidence type="ECO:0000313" key="2">
    <source>
        <dbReference type="Proteomes" id="UP000784294"/>
    </source>
</evidence>
<name>A0A3S5FCU9_9PLAT</name>
<protein>
    <submittedName>
        <fullName evidence="1">Uncharacterized protein</fullName>
    </submittedName>
</protein>
<sequence length="171" mass="18884">MAPRGLDHFRDLFNYVSAGPESLGAQALREWRSSLTEMPYAGLMGYLSRDLWADYTAIATNLGDLSHYRDNLSPSWSVRPLARLLYPGRDNRNCLDLPSARFGASLQAIRHTLFRPEVTLACSTRAVAGAGPSGSPRLHIIHGQQKNWNASGVVAALFLYRQSGCGYFQVV</sequence>
<evidence type="ECO:0000313" key="1">
    <source>
        <dbReference type="EMBL" id="VEL14838.1"/>
    </source>
</evidence>
<proteinExistence type="predicted"/>
<dbReference type="AlphaFoldDB" id="A0A3S5FCU9"/>
<organism evidence="1 2">
    <name type="scientific">Protopolystoma xenopodis</name>
    <dbReference type="NCBI Taxonomy" id="117903"/>
    <lineage>
        <taxon>Eukaryota</taxon>
        <taxon>Metazoa</taxon>
        <taxon>Spiralia</taxon>
        <taxon>Lophotrochozoa</taxon>
        <taxon>Platyhelminthes</taxon>
        <taxon>Monogenea</taxon>
        <taxon>Polyopisthocotylea</taxon>
        <taxon>Polystomatidea</taxon>
        <taxon>Polystomatidae</taxon>
        <taxon>Protopolystoma</taxon>
    </lineage>
</organism>
<keyword evidence="2" id="KW-1185">Reference proteome</keyword>
<comment type="caution">
    <text evidence="1">The sequence shown here is derived from an EMBL/GenBank/DDBJ whole genome shotgun (WGS) entry which is preliminary data.</text>
</comment>